<dbReference type="GeneID" id="68110305"/>
<reference evidence="2 3" key="1">
    <citation type="journal article" date="2019" name="Sci. Rep.">
        <title>Nanopore sequencing improves the draft genome of the human pathogenic amoeba Naegleria fowleri.</title>
        <authorList>
            <person name="Liechti N."/>
            <person name="Schurch N."/>
            <person name="Bruggmann R."/>
            <person name="Wittwer M."/>
        </authorList>
    </citation>
    <scope>NUCLEOTIDE SEQUENCE [LARGE SCALE GENOMIC DNA]</scope>
    <source>
        <strain evidence="2 3">ATCC 30894</strain>
    </source>
</reference>
<accession>A0A6A5BWR7</accession>
<gene>
    <name evidence="2" type="ORF">FDP41_003087</name>
</gene>
<evidence type="ECO:0000313" key="3">
    <source>
        <dbReference type="Proteomes" id="UP000444721"/>
    </source>
</evidence>
<dbReference type="EMBL" id="VFQX01000033">
    <property type="protein sequence ID" value="KAF0977765.1"/>
    <property type="molecule type" value="Genomic_DNA"/>
</dbReference>
<feature type="compositionally biased region" description="Low complexity" evidence="1">
    <location>
        <begin position="139"/>
        <end position="180"/>
    </location>
</feature>
<dbReference type="VEuPathDB" id="AmoebaDB:NF0031090"/>
<dbReference type="OrthoDB" id="2269373at2759"/>
<name>A0A6A5BWR7_NAEFO</name>
<sequence>MSTSNSQEEEEVKNNLEDFSPTNISNYSFTTNSNSNTTTSSKDDDSHEMTTSAGLVNHSSPLMPTTTSITPTTTNAICSTINKKRRPHSKKGRPCSRCIRLGLPCIEPMKRKTTREERAQLLEEHRRMATSMKLLPRPSSSGSSSTSTNNTTSTNINNNAHTSPSLSLPSSTSSSLLSSSIPSSSAAASVVVVNCCHPSMHATSSSSCPSTTPYASSTYIPNGHDKDANSVGVSSSLVHNNLGVLDASSPSSGLTSSNRGRTERTHSTSSMTNLMNDLLSFASPGSSNTIPLSGPPGSCVSNPNIPHSSSMMMTNHGIHQRDFSQRTAIPGNSSKQGNLPLLNTPCNNFAPYSLFPFLSNGCSNHDDLHQSNMALVSLLQTTTSSSSPSSSMMMMNRQLQQPQLPPCINPSLGNSNATTTTLSQLLFQLLSQHHHQQQHPFQTVNGVQIPQQLSSPPQQVQNQSSLPVEPLNTSLLSLLLENSEMNPSSSTTLANGSSSQMHLVPFIQEDSSPSSSPPTQNETNLNKNSTHQDVE</sequence>
<feature type="compositionally biased region" description="Polar residues" evidence="1">
    <location>
        <begin position="49"/>
        <end position="58"/>
    </location>
</feature>
<feature type="region of interest" description="Disordered" evidence="1">
    <location>
        <begin position="1"/>
        <end position="68"/>
    </location>
</feature>
<protein>
    <submittedName>
        <fullName evidence="2">Uncharacterized protein</fullName>
    </submittedName>
</protein>
<organism evidence="2 3">
    <name type="scientific">Naegleria fowleri</name>
    <name type="common">Brain eating amoeba</name>
    <dbReference type="NCBI Taxonomy" id="5763"/>
    <lineage>
        <taxon>Eukaryota</taxon>
        <taxon>Discoba</taxon>
        <taxon>Heterolobosea</taxon>
        <taxon>Tetramitia</taxon>
        <taxon>Eutetramitia</taxon>
        <taxon>Vahlkampfiidae</taxon>
        <taxon>Naegleria</taxon>
    </lineage>
</organism>
<feature type="compositionally biased region" description="Polar residues" evidence="1">
    <location>
        <begin position="509"/>
        <end position="529"/>
    </location>
</feature>
<dbReference type="Proteomes" id="UP000444721">
    <property type="component" value="Unassembled WGS sequence"/>
</dbReference>
<proteinExistence type="predicted"/>
<evidence type="ECO:0000256" key="1">
    <source>
        <dbReference type="SAM" id="MobiDB-lite"/>
    </source>
</evidence>
<comment type="caution">
    <text evidence="2">The sequence shown here is derived from an EMBL/GenBank/DDBJ whole genome shotgun (WGS) entry which is preliminary data.</text>
</comment>
<feature type="compositionally biased region" description="Low complexity" evidence="1">
    <location>
        <begin position="22"/>
        <end position="40"/>
    </location>
</feature>
<dbReference type="RefSeq" id="XP_044562478.1">
    <property type="nucleotide sequence ID" value="XM_044706352.1"/>
</dbReference>
<keyword evidence="3" id="KW-1185">Reference proteome</keyword>
<feature type="region of interest" description="Disordered" evidence="1">
    <location>
        <begin position="130"/>
        <end position="180"/>
    </location>
</feature>
<feature type="region of interest" description="Disordered" evidence="1">
    <location>
        <begin position="485"/>
        <end position="535"/>
    </location>
</feature>
<feature type="compositionally biased region" description="Low complexity" evidence="1">
    <location>
        <begin position="485"/>
        <end position="499"/>
    </location>
</feature>
<feature type="compositionally biased region" description="Low complexity" evidence="1">
    <location>
        <begin position="59"/>
        <end position="68"/>
    </location>
</feature>
<feature type="compositionally biased region" description="Polar residues" evidence="1">
    <location>
        <begin position="248"/>
        <end position="259"/>
    </location>
</feature>
<dbReference type="AlphaFoldDB" id="A0A6A5BWR7"/>
<feature type="region of interest" description="Disordered" evidence="1">
    <location>
        <begin position="243"/>
        <end position="269"/>
    </location>
</feature>
<evidence type="ECO:0000313" key="2">
    <source>
        <dbReference type="EMBL" id="KAF0977765.1"/>
    </source>
</evidence>
<dbReference type="VEuPathDB" id="AmoebaDB:FDP41_003087"/>